<dbReference type="PATRIC" id="fig|446692.3.peg.1061"/>
<keyword evidence="2" id="KW-0808">Transferase</keyword>
<dbReference type="Pfam" id="PF03033">
    <property type="entry name" value="Glyco_transf_28"/>
    <property type="match status" value="1"/>
</dbReference>
<keyword evidence="3" id="KW-1185">Reference proteome</keyword>
<dbReference type="SMR" id="A0A0U5ES52"/>
<proteinExistence type="predicted"/>
<name>A0A0U5ES52_9PROT</name>
<dbReference type="CDD" id="cd03784">
    <property type="entry name" value="GT1_Gtf-like"/>
    <property type="match status" value="1"/>
</dbReference>
<protein>
    <submittedName>
        <fullName evidence="2">Glucosyltransferase</fullName>
        <ecNumber evidence="2">2.4.1.-</ecNumber>
    </submittedName>
</protein>
<evidence type="ECO:0000259" key="1">
    <source>
        <dbReference type="Pfam" id="PF03033"/>
    </source>
</evidence>
<dbReference type="SUPFAM" id="SSF53756">
    <property type="entry name" value="UDP-Glycosyltransferase/glycogen phosphorylase"/>
    <property type="match status" value="1"/>
</dbReference>
<dbReference type="Gene3D" id="3.40.50.2000">
    <property type="entry name" value="Glycogen Phosphorylase B"/>
    <property type="match status" value="2"/>
</dbReference>
<sequence length="420" mass="45229">MTIVIMTVGTEGDVRPHIALGEGLLARGHAVRLAADPGFETAITRAGLEFSPLTADFAGMMRHNPQALDGRSGMAAARVVVAETRRMAQDWPAQGLKAAEGATLLIGSGNVSLLAASLAERLQVPFVQTQLQPLEASHALPPVWFRPRPLPASVNFALHRTLRQTAWLLMRDTANRMRRALDLPPYPLKGPWHNPKATGGHILFGFSQHVVPRQPEWPARIAMPGYFVSAKNADYTPDADLAHFLQAGDKPAYIGFGSMVSGEAEALAATVQAAVQRAGLRAVVGSGWSKLGQFLPSSARIHVVDHVPHEWLFSKMRLAVHHCGAGTAAAAVRAGIPTVPVPFVGDQYFWGWQLHRIGVATPTQSLRTLTAQTLGDAMLQATSPHMVANADRLGSLVRAEDGVTNAITQLERWGLLHRQA</sequence>
<dbReference type="PANTHER" id="PTHR48050">
    <property type="entry name" value="STEROL 3-BETA-GLUCOSYLTRANSFERASE"/>
    <property type="match status" value="1"/>
</dbReference>
<dbReference type="InterPro" id="IPR002213">
    <property type="entry name" value="UDP_glucos_trans"/>
</dbReference>
<gene>
    <name evidence="2" type="primary">ugt</name>
    <name evidence="2" type="ORF">ASN_1061</name>
</gene>
<dbReference type="GO" id="GO:0033072">
    <property type="term" value="P:vancomycin biosynthetic process"/>
    <property type="evidence" value="ECO:0007669"/>
    <property type="project" value="UniProtKB-ARBA"/>
</dbReference>
<dbReference type="PANTHER" id="PTHR48050:SF13">
    <property type="entry name" value="STEROL 3-BETA-GLUCOSYLTRANSFERASE UGT80A2"/>
    <property type="match status" value="1"/>
</dbReference>
<dbReference type="RefSeq" id="WP_082666573.1">
    <property type="nucleotide sequence ID" value="NZ_LN606600.1"/>
</dbReference>
<evidence type="ECO:0000313" key="3">
    <source>
        <dbReference type="Proteomes" id="UP000056109"/>
    </source>
</evidence>
<dbReference type="InterPro" id="IPR050426">
    <property type="entry name" value="Glycosyltransferase_28"/>
</dbReference>
<dbReference type="Proteomes" id="UP000056109">
    <property type="component" value="Chromosome I"/>
</dbReference>
<dbReference type="Pfam" id="PF00201">
    <property type="entry name" value="UDPGT"/>
    <property type="match status" value="1"/>
</dbReference>
<dbReference type="FunFam" id="3.40.50.2000:FF:000009">
    <property type="entry name" value="Sterol 3-beta-glucosyltransferase UGT80A2"/>
    <property type="match status" value="1"/>
</dbReference>
<dbReference type="AlphaFoldDB" id="A0A0U5ES52"/>
<dbReference type="GO" id="GO:0005975">
    <property type="term" value="P:carbohydrate metabolic process"/>
    <property type="evidence" value="ECO:0007669"/>
    <property type="project" value="InterPro"/>
</dbReference>
<organism evidence="2 3">
    <name type="scientific">Acetobacter senegalensis</name>
    <dbReference type="NCBI Taxonomy" id="446692"/>
    <lineage>
        <taxon>Bacteria</taxon>
        <taxon>Pseudomonadati</taxon>
        <taxon>Pseudomonadota</taxon>
        <taxon>Alphaproteobacteria</taxon>
        <taxon>Acetobacterales</taxon>
        <taxon>Acetobacteraceae</taxon>
        <taxon>Acetobacter</taxon>
    </lineage>
</organism>
<dbReference type="EMBL" id="LN606600">
    <property type="protein sequence ID" value="CEF40443.1"/>
    <property type="molecule type" value="Genomic_DNA"/>
</dbReference>
<evidence type="ECO:0000313" key="2">
    <source>
        <dbReference type="EMBL" id="CEF40443.1"/>
    </source>
</evidence>
<accession>A0A0U5ES52</accession>
<dbReference type="InterPro" id="IPR004276">
    <property type="entry name" value="GlycoTrans_28_N"/>
</dbReference>
<dbReference type="GO" id="GO:0016758">
    <property type="term" value="F:hexosyltransferase activity"/>
    <property type="evidence" value="ECO:0007669"/>
    <property type="project" value="InterPro"/>
</dbReference>
<feature type="domain" description="Glycosyltransferase family 28 N-terminal" evidence="1">
    <location>
        <begin position="3"/>
        <end position="67"/>
    </location>
</feature>
<dbReference type="EC" id="2.4.1.-" evidence="2"/>
<reference evidence="3" key="1">
    <citation type="submission" date="2014-09" db="EMBL/GenBank/DDBJ databases">
        <authorList>
            <person name="Illeghems K.G."/>
        </authorList>
    </citation>
    <scope>NUCLEOTIDE SEQUENCE [LARGE SCALE GENOMIC DNA]</scope>
    <source>
        <strain evidence="3">108B</strain>
    </source>
</reference>
<dbReference type="GeneID" id="34782172"/>
<keyword evidence="2" id="KW-0328">Glycosyltransferase</keyword>
<dbReference type="KEGG" id="asz:ASN_1061"/>
<dbReference type="GO" id="GO:0008194">
    <property type="term" value="F:UDP-glycosyltransferase activity"/>
    <property type="evidence" value="ECO:0007669"/>
    <property type="project" value="InterPro"/>
</dbReference>